<feature type="region of interest" description="Disordered" evidence="1">
    <location>
        <begin position="34"/>
        <end position="62"/>
    </location>
</feature>
<comment type="caution">
    <text evidence="2">The sequence shown here is derived from an EMBL/GenBank/DDBJ whole genome shotgun (WGS) entry which is preliminary data.</text>
</comment>
<evidence type="ECO:0000313" key="3">
    <source>
        <dbReference type="Proteomes" id="UP000233722"/>
    </source>
</evidence>
<dbReference type="Proteomes" id="UP000233722">
    <property type="component" value="Unassembled WGS sequence"/>
</dbReference>
<dbReference type="AlphaFoldDB" id="A0A2N3QVM7"/>
<reference evidence="2 3" key="1">
    <citation type="submission" date="2017-10" db="EMBL/GenBank/DDBJ databases">
        <title>Bifidobacterium genomics.</title>
        <authorList>
            <person name="Lugli G.A."/>
            <person name="Milani C."/>
            <person name="Mancabelli L."/>
        </authorList>
    </citation>
    <scope>NUCLEOTIDE SEQUENCE [LARGE SCALE GENOMIC DNA]</scope>
    <source>
        <strain evidence="2 3">1747B</strain>
    </source>
</reference>
<gene>
    <name evidence="2" type="ORF">CQR45_0317</name>
</gene>
<accession>A0A2N3QVM7</accession>
<evidence type="ECO:0000313" key="2">
    <source>
        <dbReference type="EMBL" id="PKU96195.1"/>
    </source>
</evidence>
<sequence>MWALAIITTAIAACAVIGSIADLLDQGRAIKTREQREREMHAPEARVIADHEAHRQTETEEQ</sequence>
<dbReference type="EMBL" id="PCHA01000014">
    <property type="protein sequence ID" value="PKU96195.1"/>
    <property type="molecule type" value="Genomic_DNA"/>
</dbReference>
<protein>
    <submittedName>
        <fullName evidence="2">Uncharacterized protein</fullName>
    </submittedName>
</protein>
<proteinExistence type="predicted"/>
<name>A0A2N3QVM7_9BIFI</name>
<evidence type="ECO:0000256" key="1">
    <source>
        <dbReference type="SAM" id="MobiDB-lite"/>
    </source>
</evidence>
<organism evidence="2 3">
    <name type="scientific">Bifidobacterium pseudolongum subsp. globosum</name>
    <dbReference type="NCBI Taxonomy" id="1690"/>
    <lineage>
        <taxon>Bacteria</taxon>
        <taxon>Bacillati</taxon>
        <taxon>Actinomycetota</taxon>
        <taxon>Actinomycetes</taxon>
        <taxon>Bifidobacteriales</taxon>
        <taxon>Bifidobacteriaceae</taxon>
        <taxon>Bifidobacterium</taxon>
    </lineage>
</organism>